<organism evidence="2">
    <name type="scientific">Oryza meridionalis</name>
    <dbReference type="NCBI Taxonomy" id="40149"/>
    <lineage>
        <taxon>Eukaryota</taxon>
        <taxon>Viridiplantae</taxon>
        <taxon>Streptophyta</taxon>
        <taxon>Embryophyta</taxon>
        <taxon>Tracheophyta</taxon>
        <taxon>Spermatophyta</taxon>
        <taxon>Magnoliopsida</taxon>
        <taxon>Liliopsida</taxon>
        <taxon>Poales</taxon>
        <taxon>Poaceae</taxon>
        <taxon>BOP clade</taxon>
        <taxon>Oryzoideae</taxon>
        <taxon>Oryzeae</taxon>
        <taxon>Oryzinae</taxon>
        <taxon>Oryza</taxon>
    </lineage>
</organism>
<dbReference type="AlphaFoldDB" id="A0A0E0C0V1"/>
<dbReference type="Gramene" id="OMERI01G11460.1">
    <property type="protein sequence ID" value="OMERI01G11460.1"/>
    <property type="gene ID" value="OMERI01G11460"/>
</dbReference>
<sequence>MAFHAELLLAATDPRRRKGSVGKSPPPPPIPAAGIPSVTKSPPLPSAPICSPPPPDPHCRHRALTLLSPYTPHLIAQNKGNLQLWSIRGKKVIKKKAVDDDKPESF</sequence>
<protein>
    <submittedName>
        <fullName evidence="2">Uncharacterized protein</fullName>
    </submittedName>
</protein>
<feature type="compositionally biased region" description="Pro residues" evidence="1">
    <location>
        <begin position="42"/>
        <end position="56"/>
    </location>
</feature>
<evidence type="ECO:0000256" key="1">
    <source>
        <dbReference type="SAM" id="MobiDB-lite"/>
    </source>
</evidence>
<reference evidence="2" key="2">
    <citation type="submission" date="2018-05" db="EMBL/GenBank/DDBJ databases">
        <title>OmerRS3 (Oryza meridionalis Reference Sequence Version 3).</title>
        <authorList>
            <person name="Zhang J."/>
            <person name="Kudrna D."/>
            <person name="Lee S."/>
            <person name="Talag J."/>
            <person name="Welchert J."/>
            <person name="Wing R.A."/>
        </authorList>
    </citation>
    <scope>NUCLEOTIDE SEQUENCE [LARGE SCALE GENOMIC DNA]</scope>
    <source>
        <strain evidence="2">cv. OR44</strain>
    </source>
</reference>
<reference evidence="2" key="1">
    <citation type="submission" date="2015-04" db="UniProtKB">
        <authorList>
            <consortium name="EnsemblPlants"/>
        </authorList>
    </citation>
    <scope>IDENTIFICATION</scope>
</reference>
<name>A0A0E0C0V1_9ORYZ</name>
<dbReference type="HOGENOM" id="CLU_2227435_0_0_1"/>
<keyword evidence="3" id="KW-1185">Reference proteome</keyword>
<evidence type="ECO:0000313" key="3">
    <source>
        <dbReference type="Proteomes" id="UP000008021"/>
    </source>
</evidence>
<dbReference type="Proteomes" id="UP000008021">
    <property type="component" value="Chromosome 1"/>
</dbReference>
<proteinExistence type="predicted"/>
<accession>A0A0E0C0V1</accession>
<dbReference type="EnsemblPlants" id="OMERI01G11460.1">
    <property type="protein sequence ID" value="OMERI01G11460.1"/>
    <property type="gene ID" value="OMERI01G11460"/>
</dbReference>
<feature type="region of interest" description="Disordered" evidence="1">
    <location>
        <begin position="1"/>
        <end position="56"/>
    </location>
</feature>
<evidence type="ECO:0000313" key="2">
    <source>
        <dbReference type="EnsemblPlants" id="OMERI01G11460.1"/>
    </source>
</evidence>